<keyword evidence="9 10" id="KW-0371">Homeobox</keyword>
<evidence type="ECO:0000256" key="4">
    <source>
        <dbReference type="ARBA" id="ARBA00022724"/>
    </source>
</evidence>
<dbReference type="GO" id="GO:0000981">
    <property type="term" value="F:DNA-binding transcription factor activity, RNA polymerase II-specific"/>
    <property type="evidence" value="ECO:0007669"/>
    <property type="project" value="TreeGrafter"/>
</dbReference>
<comment type="subcellular location">
    <subcellularLocation>
        <location evidence="1 9 10">Nucleus</location>
    </subcellularLocation>
</comment>
<evidence type="ECO:0000259" key="13">
    <source>
        <dbReference type="PROSITE" id="PS51057"/>
    </source>
</evidence>
<evidence type="ECO:0000256" key="6">
    <source>
        <dbReference type="ARBA" id="ARBA00023125"/>
    </source>
</evidence>
<keyword evidence="5" id="KW-0805">Transcription regulation</keyword>
<evidence type="ECO:0000256" key="3">
    <source>
        <dbReference type="ARBA" id="ARBA00022473"/>
    </source>
</evidence>
<dbReference type="Ensembl" id="ENSUMAT00000009275.1">
    <property type="protein sequence ID" value="ENSUMAP00000007742.1"/>
    <property type="gene ID" value="ENSUMAG00000005899.1"/>
</dbReference>
<dbReference type="Pfam" id="PF00046">
    <property type="entry name" value="Homeodomain"/>
    <property type="match status" value="1"/>
</dbReference>
<comment type="similarity">
    <text evidence="2">Belongs to the paired homeobox family.</text>
</comment>
<organism evidence="14">
    <name type="scientific">Ursus maritimus</name>
    <name type="common">Polar bear</name>
    <name type="synonym">Thalarctos maritimus</name>
    <dbReference type="NCBI Taxonomy" id="29073"/>
    <lineage>
        <taxon>Eukaryota</taxon>
        <taxon>Metazoa</taxon>
        <taxon>Chordata</taxon>
        <taxon>Craniata</taxon>
        <taxon>Vertebrata</taxon>
        <taxon>Euteleostomi</taxon>
        <taxon>Mammalia</taxon>
        <taxon>Eutheria</taxon>
        <taxon>Laurasiatheria</taxon>
        <taxon>Carnivora</taxon>
        <taxon>Caniformia</taxon>
        <taxon>Ursidae</taxon>
        <taxon>Ursus</taxon>
    </lineage>
</organism>
<name>A0A452TIK1_URSMA</name>
<dbReference type="Gene3D" id="1.10.10.60">
    <property type="entry name" value="Homeodomain-like"/>
    <property type="match status" value="1"/>
</dbReference>
<dbReference type="CDD" id="cd00086">
    <property type="entry name" value="homeodomain"/>
    <property type="match status" value="1"/>
</dbReference>
<dbReference type="PANTHER" id="PTHR45636:SF8">
    <property type="entry name" value="PAIRED BOX PROTEIN PAX-4"/>
    <property type="match status" value="1"/>
</dbReference>
<evidence type="ECO:0000256" key="2">
    <source>
        <dbReference type="ARBA" id="ARBA00005733"/>
    </source>
</evidence>
<proteinExistence type="inferred from homology"/>
<dbReference type="AlphaFoldDB" id="A0A452TIK1"/>
<dbReference type="PROSITE" id="PS50071">
    <property type="entry name" value="HOMEOBOX_2"/>
    <property type="match status" value="1"/>
</dbReference>
<dbReference type="GeneTree" id="ENSGT00940000161709"/>
<protein>
    <submittedName>
        <fullName evidence="14">Paired box 4</fullName>
    </submittedName>
</protein>
<dbReference type="InterPro" id="IPR036388">
    <property type="entry name" value="WH-like_DNA-bd_sf"/>
</dbReference>
<accession>A0A452TIK1</accession>
<feature type="compositionally biased region" description="Basic and acidic residues" evidence="11">
    <location>
        <begin position="213"/>
        <end position="228"/>
    </location>
</feature>
<evidence type="ECO:0000259" key="12">
    <source>
        <dbReference type="PROSITE" id="PS50071"/>
    </source>
</evidence>
<dbReference type="SMART" id="SM00389">
    <property type="entry name" value="HOX"/>
    <property type="match status" value="1"/>
</dbReference>
<dbReference type="SMART" id="SM00351">
    <property type="entry name" value="PAX"/>
    <property type="match status" value="1"/>
</dbReference>
<dbReference type="InterPro" id="IPR001356">
    <property type="entry name" value="HD"/>
</dbReference>
<evidence type="ECO:0000256" key="10">
    <source>
        <dbReference type="RuleBase" id="RU000682"/>
    </source>
</evidence>
<feature type="domain" description="Paired" evidence="13">
    <location>
        <begin position="1"/>
        <end position="112"/>
    </location>
</feature>
<keyword evidence="7" id="KW-0804">Transcription</keyword>
<keyword evidence="4" id="KW-0563">Paired box</keyword>
<feature type="compositionally biased region" description="Polar residues" evidence="11">
    <location>
        <begin position="233"/>
        <end position="244"/>
    </location>
</feature>
<dbReference type="PROSITE" id="PS51057">
    <property type="entry name" value="PAIRED_2"/>
    <property type="match status" value="1"/>
</dbReference>
<evidence type="ECO:0000256" key="11">
    <source>
        <dbReference type="SAM" id="MobiDB-lite"/>
    </source>
</evidence>
<dbReference type="InterPro" id="IPR001523">
    <property type="entry name" value="Paired_dom"/>
</dbReference>
<dbReference type="GO" id="GO:0005634">
    <property type="term" value="C:nucleus"/>
    <property type="evidence" value="ECO:0007669"/>
    <property type="project" value="UniProtKB-SubCell"/>
</dbReference>
<dbReference type="SUPFAM" id="SSF46689">
    <property type="entry name" value="Homeodomain-like"/>
    <property type="match status" value="2"/>
</dbReference>
<dbReference type="PANTHER" id="PTHR45636">
    <property type="entry name" value="PAIRED BOX PROTEIN PAX-6-RELATED-RELATED"/>
    <property type="match status" value="1"/>
</dbReference>
<evidence type="ECO:0000256" key="9">
    <source>
        <dbReference type="PROSITE-ProRule" id="PRU00108"/>
    </source>
</evidence>
<gene>
    <name evidence="14" type="primary">PAX4</name>
</gene>
<keyword evidence="3" id="KW-0217">Developmental protein</keyword>
<dbReference type="Pfam" id="PF00292">
    <property type="entry name" value="PAX"/>
    <property type="match status" value="1"/>
</dbReference>
<dbReference type="InterPro" id="IPR043565">
    <property type="entry name" value="PAX_fam"/>
</dbReference>
<dbReference type="InterPro" id="IPR009057">
    <property type="entry name" value="Homeodomain-like_sf"/>
</dbReference>
<feature type="DNA-binding region" description="Homeobox" evidence="9">
    <location>
        <begin position="151"/>
        <end position="198"/>
    </location>
</feature>
<keyword evidence="8 9" id="KW-0539">Nucleus</keyword>
<dbReference type="Gene3D" id="1.10.10.10">
    <property type="entry name" value="Winged helix-like DNA-binding domain superfamily/Winged helix DNA-binding domain"/>
    <property type="match status" value="2"/>
</dbReference>
<evidence type="ECO:0000313" key="14">
    <source>
        <dbReference type="Ensembl" id="ENSUMAP00000007742"/>
    </source>
</evidence>
<evidence type="ECO:0000256" key="1">
    <source>
        <dbReference type="ARBA" id="ARBA00004123"/>
    </source>
</evidence>
<evidence type="ECO:0000256" key="8">
    <source>
        <dbReference type="ARBA" id="ARBA00023242"/>
    </source>
</evidence>
<reference evidence="14" key="1">
    <citation type="submission" date="2019-03" db="UniProtKB">
        <authorList>
            <consortium name="Ensembl"/>
        </authorList>
    </citation>
    <scope>IDENTIFICATION</scope>
</reference>
<dbReference type="FunFam" id="1.10.10.10:FF:000003">
    <property type="entry name" value="Paired box protein Pax-6"/>
    <property type="match status" value="1"/>
</dbReference>
<evidence type="ECO:0000256" key="5">
    <source>
        <dbReference type="ARBA" id="ARBA00023015"/>
    </source>
</evidence>
<feature type="region of interest" description="Disordered" evidence="11">
    <location>
        <begin position="212"/>
        <end position="262"/>
    </location>
</feature>
<evidence type="ECO:0000256" key="7">
    <source>
        <dbReference type="ARBA" id="ARBA00023163"/>
    </source>
</evidence>
<keyword evidence="6 9" id="KW-0238">DNA-binding</keyword>
<feature type="domain" description="Homeobox" evidence="12">
    <location>
        <begin position="149"/>
        <end position="197"/>
    </location>
</feature>
<feature type="region of interest" description="Disordered" evidence="11">
    <location>
        <begin position="132"/>
        <end position="154"/>
    </location>
</feature>
<sequence length="262" mass="28184">MLNSAAWASKNTHPLPIMPSSVPASHLTQVSNGCVSKILARYYRTGVLEPKGIGGSKPRLATPPVVARIAQLKGECPALFAWEIQRQLCAEGLCTQDKTPSVSSINRVLRALQEDQRLPWAQLKSPAVLAPVPHTPHSGSEAPRGPHPGTGHRNRTIFSPGQAEALEKEFQRGQYPDSVARGKLAAATSLPEDTVRVSELCHAVCTAQQQKESGLRRLRGPEVEKGEEGGNSFVCSGSQTQDPPRSSADCSPLFPTHSKPLR</sequence>
<dbReference type="GO" id="GO:0000978">
    <property type="term" value="F:RNA polymerase II cis-regulatory region sequence-specific DNA binding"/>
    <property type="evidence" value="ECO:0007669"/>
    <property type="project" value="TreeGrafter"/>
</dbReference>